<dbReference type="EMBL" id="BPLR01016058">
    <property type="protein sequence ID" value="GIY80888.1"/>
    <property type="molecule type" value="Genomic_DNA"/>
</dbReference>
<organism evidence="1 2">
    <name type="scientific">Caerostris extrusa</name>
    <name type="common">Bark spider</name>
    <name type="synonym">Caerostris bankana</name>
    <dbReference type="NCBI Taxonomy" id="172846"/>
    <lineage>
        <taxon>Eukaryota</taxon>
        <taxon>Metazoa</taxon>
        <taxon>Ecdysozoa</taxon>
        <taxon>Arthropoda</taxon>
        <taxon>Chelicerata</taxon>
        <taxon>Arachnida</taxon>
        <taxon>Araneae</taxon>
        <taxon>Araneomorphae</taxon>
        <taxon>Entelegynae</taxon>
        <taxon>Araneoidea</taxon>
        <taxon>Araneidae</taxon>
        <taxon>Caerostris</taxon>
    </lineage>
</organism>
<sequence length="100" mass="10773">MCSETMNHSADSLSMNRTLITNSFAVISAKQKHGEIEKGVQVNLNGLGHYHLRGAFNVVGGNYPITSSELFIGNLNVLQPSRNYPAGRIIGGSGFQVPIE</sequence>
<proteinExistence type="predicted"/>
<keyword evidence="2" id="KW-1185">Reference proteome</keyword>
<evidence type="ECO:0000313" key="1">
    <source>
        <dbReference type="EMBL" id="GIY80888.1"/>
    </source>
</evidence>
<dbReference type="AlphaFoldDB" id="A0AAV4WET8"/>
<comment type="caution">
    <text evidence="1">The sequence shown here is derived from an EMBL/GenBank/DDBJ whole genome shotgun (WGS) entry which is preliminary data.</text>
</comment>
<evidence type="ECO:0000313" key="2">
    <source>
        <dbReference type="Proteomes" id="UP001054945"/>
    </source>
</evidence>
<accession>A0AAV4WET8</accession>
<reference evidence="1 2" key="1">
    <citation type="submission" date="2021-06" db="EMBL/GenBank/DDBJ databases">
        <title>Caerostris extrusa draft genome.</title>
        <authorList>
            <person name="Kono N."/>
            <person name="Arakawa K."/>
        </authorList>
    </citation>
    <scope>NUCLEOTIDE SEQUENCE [LARGE SCALE GENOMIC DNA]</scope>
</reference>
<name>A0AAV4WET8_CAEEX</name>
<protein>
    <submittedName>
        <fullName evidence="1">Uncharacterized protein</fullName>
    </submittedName>
</protein>
<gene>
    <name evidence="1" type="ORF">CEXT_381921</name>
</gene>
<dbReference type="Proteomes" id="UP001054945">
    <property type="component" value="Unassembled WGS sequence"/>
</dbReference>